<accession>A0A923KUT9</accession>
<keyword evidence="5" id="KW-1185">Reference proteome</keyword>
<dbReference type="PROSITE" id="PS51257">
    <property type="entry name" value="PROKAR_LIPOPROTEIN"/>
    <property type="match status" value="1"/>
</dbReference>
<dbReference type="Pfam" id="PF00497">
    <property type="entry name" value="SBP_bac_3"/>
    <property type="match status" value="1"/>
</dbReference>
<dbReference type="RefSeq" id="WP_186886432.1">
    <property type="nucleotide sequence ID" value="NZ_JACONZ010000001.1"/>
</dbReference>
<dbReference type="EMBL" id="JACONZ010000001">
    <property type="protein sequence ID" value="MBC5580056.1"/>
    <property type="molecule type" value="Genomic_DNA"/>
</dbReference>
<evidence type="ECO:0000256" key="1">
    <source>
        <dbReference type="ARBA" id="ARBA00022729"/>
    </source>
</evidence>
<evidence type="ECO:0000259" key="3">
    <source>
        <dbReference type="SMART" id="SM00062"/>
    </source>
</evidence>
<dbReference type="SUPFAM" id="SSF53850">
    <property type="entry name" value="Periplasmic binding protein-like II"/>
    <property type="match status" value="1"/>
</dbReference>
<dbReference type="SMART" id="SM00062">
    <property type="entry name" value="PBPb"/>
    <property type="match status" value="1"/>
</dbReference>
<reference evidence="4" key="1">
    <citation type="submission" date="2020-08" db="EMBL/GenBank/DDBJ databases">
        <title>Genome public.</title>
        <authorList>
            <person name="Liu C."/>
            <person name="Sun Q."/>
        </authorList>
    </citation>
    <scope>NUCLEOTIDE SEQUENCE</scope>
    <source>
        <strain evidence="4">BX8</strain>
    </source>
</reference>
<dbReference type="PANTHER" id="PTHR35936:SF17">
    <property type="entry name" value="ARGININE-BINDING EXTRACELLULAR PROTEIN ARTP"/>
    <property type="match status" value="1"/>
</dbReference>
<feature type="chain" id="PRO_5038933219" evidence="2">
    <location>
        <begin position="22"/>
        <end position="273"/>
    </location>
</feature>
<dbReference type="Proteomes" id="UP000659630">
    <property type="component" value="Unassembled WGS sequence"/>
</dbReference>
<keyword evidence="1 2" id="KW-0732">Signal</keyword>
<protein>
    <submittedName>
        <fullName evidence="4">Transporter substrate-binding domain-containing protein</fullName>
    </submittedName>
</protein>
<evidence type="ECO:0000256" key="2">
    <source>
        <dbReference type="SAM" id="SignalP"/>
    </source>
</evidence>
<feature type="signal peptide" evidence="2">
    <location>
        <begin position="1"/>
        <end position="21"/>
    </location>
</feature>
<comment type="caution">
    <text evidence="4">The sequence shown here is derived from an EMBL/GenBank/DDBJ whole genome shotgun (WGS) entry which is preliminary data.</text>
</comment>
<name>A0A923KUT9_9FIRM</name>
<dbReference type="CDD" id="cd13627">
    <property type="entry name" value="PBP2_AA_binding_like_2"/>
    <property type="match status" value="1"/>
</dbReference>
<dbReference type="InterPro" id="IPR001638">
    <property type="entry name" value="Solute-binding_3/MltF_N"/>
</dbReference>
<feature type="domain" description="Solute-binding protein family 3/N-terminal" evidence="3">
    <location>
        <begin position="31"/>
        <end position="269"/>
    </location>
</feature>
<sequence>MKKILALLAAAALAVSMTACGGKDDGAGSDVLKVGMECAYAPFNYTQTDDSNNAAEIDGGGWAGGYDVQVAQKIADALGKKLLIEKMEWDGLIPALTSGKIDLIIAGMSPTDERRASIDFSDVYYVSDLVMVVRKDGPYAQATSLEEFEGAKITAQLNTFHYTVVDQIAGVDKQTAMEDFPTMIVALQSGKIDGYVSERPGAMSAQLSNPDLTYVVFDEGKGFDYSVEEGSIAVGIKKGSELTAEINKALSGISEEERQSMMENAIANQPAAE</sequence>
<organism evidence="4 5">
    <name type="scientific">Anaerofilum hominis</name>
    <dbReference type="NCBI Taxonomy" id="2763016"/>
    <lineage>
        <taxon>Bacteria</taxon>
        <taxon>Bacillati</taxon>
        <taxon>Bacillota</taxon>
        <taxon>Clostridia</taxon>
        <taxon>Eubacteriales</taxon>
        <taxon>Oscillospiraceae</taxon>
        <taxon>Anaerofilum</taxon>
    </lineage>
</organism>
<evidence type="ECO:0000313" key="4">
    <source>
        <dbReference type="EMBL" id="MBC5580056.1"/>
    </source>
</evidence>
<dbReference type="PANTHER" id="PTHR35936">
    <property type="entry name" value="MEMBRANE-BOUND LYTIC MUREIN TRANSGLYCOSYLASE F"/>
    <property type="match status" value="1"/>
</dbReference>
<evidence type="ECO:0000313" key="5">
    <source>
        <dbReference type="Proteomes" id="UP000659630"/>
    </source>
</evidence>
<dbReference type="AlphaFoldDB" id="A0A923KUT9"/>
<proteinExistence type="predicted"/>
<gene>
    <name evidence="4" type="ORF">H8S23_00875</name>
</gene>
<dbReference type="Gene3D" id="3.40.190.10">
    <property type="entry name" value="Periplasmic binding protein-like II"/>
    <property type="match status" value="2"/>
</dbReference>